<proteinExistence type="predicted"/>
<dbReference type="RefSeq" id="XP_009057761.1">
    <property type="nucleotide sequence ID" value="XM_009059513.1"/>
</dbReference>
<dbReference type="AlphaFoldDB" id="V3ZK76"/>
<dbReference type="KEGG" id="lgi:LOTGIDRAFT_163440"/>
<name>V3ZK76_LOTGI</name>
<dbReference type="OMA" id="LPMRFES"/>
<feature type="signal peptide" evidence="1">
    <location>
        <begin position="1"/>
        <end position="18"/>
    </location>
</feature>
<dbReference type="PANTHER" id="PTHR22255">
    <property type="entry name" value="LP06548P"/>
    <property type="match status" value="1"/>
</dbReference>
<dbReference type="OrthoDB" id="6083881at2759"/>
<evidence type="ECO:0000256" key="1">
    <source>
        <dbReference type="SAM" id="SignalP"/>
    </source>
</evidence>
<keyword evidence="1" id="KW-0732">Signal</keyword>
<dbReference type="GeneID" id="20239414"/>
<evidence type="ECO:0008006" key="4">
    <source>
        <dbReference type="Google" id="ProtNLM"/>
    </source>
</evidence>
<feature type="chain" id="PRO_5004715892" description="ShKT domain-containing protein" evidence="1">
    <location>
        <begin position="19"/>
        <end position="663"/>
    </location>
</feature>
<evidence type="ECO:0000313" key="3">
    <source>
        <dbReference type="Proteomes" id="UP000030746"/>
    </source>
</evidence>
<reference evidence="2 3" key="1">
    <citation type="journal article" date="2013" name="Nature">
        <title>Insights into bilaterian evolution from three spiralian genomes.</title>
        <authorList>
            <person name="Simakov O."/>
            <person name="Marletaz F."/>
            <person name="Cho S.J."/>
            <person name="Edsinger-Gonzales E."/>
            <person name="Havlak P."/>
            <person name="Hellsten U."/>
            <person name="Kuo D.H."/>
            <person name="Larsson T."/>
            <person name="Lv J."/>
            <person name="Arendt D."/>
            <person name="Savage R."/>
            <person name="Osoegawa K."/>
            <person name="de Jong P."/>
            <person name="Grimwood J."/>
            <person name="Chapman J.A."/>
            <person name="Shapiro H."/>
            <person name="Aerts A."/>
            <person name="Otillar R.P."/>
            <person name="Terry A.Y."/>
            <person name="Boore J.L."/>
            <person name="Grigoriev I.V."/>
            <person name="Lindberg D.R."/>
            <person name="Seaver E.C."/>
            <person name="Weisblat D.A."/>
            <person name="Putnam N.H."/>
            <person name="Rokhsar D.S."/>
        </authorList>
    </citation>
    <scope>NUCLEOTIDE SEQUENCE [LARGE SCALE GENOMIC DNA]</scope>
</reference>
<dbReference type="HOGENOM" id="CLU_414062_0_0_1"/>
<dbReference type="Proteomes" id="UP000030746">
    <property type="component" value="Unassembled WGS sequence"/>
</dbReference>
<keyword evidence="3" id="KW-1185">Reference proteome</keyword>
<dbReference type="EMBL" id="KB202237">
    <property type="protein sequence ID" value="ESO91708.1"/>
    <property type="molecule type" value="Genomic_DNA"/>
</dbReference>
<dbReference type="PANTHER" id="PTHR22255:SF9">
    <property type="entry name" value="LP06548P"/>
    <property type="match status" value="1"/>
</dbReference>
<organism evidence="2 3">
    <name type="scientific">Lottia gigantea</name>
    <name type="common">Giant owl limpet</name>
    <dbReference type="NCBI Taxonomy" id="225164"/>
    <lineage>
        <taxon>Eukaryota</taxon>
        <taxon>Metazoa</taxon>
        <taxon>Spiralia</taxon>
        <taxon>Lophotrochozoa</taxon>
        <taxon>Mollusca</taxon>
        <taxon>Gastropoda</taxon>
        <taxon>Patellogastropoda</taxon>
        <taxon>Lottioidea</taxon>
        <taxon>Lottiidae</taxon>
        <taxon>Lottia</taxon>
    </lineage>
</organism>
<dbReference type="CTD" id="20239414"/>
<evidence type="ECO:0000313" key="2">
    <source>
        <dbReference type="EMBL" id="ESO91708.1"/>
    </source>
</evidence>
<gene>
    <name evidence="2" type="ORF">LOTGIDRAFT_163440</name>
</gene>
<accession>V3ZK76</accession>
<sequence>MDLYGVVWLLAILQEVTSCFLTEKLPSLEGKEWFTKIRSGGSNDVIAYFDRNSVTFNDVKNTTNGETKWRCFMKIRGRYFLKNVRQGGGYLYKCMGIIVRSESAIQLEWSHVSRLADPALCAEENINLDPWLLISYKTVVNDFTSCPVSGGFDIKHAGYYSRDVRDSRGYDIGCNLMNIPMRLEFDCIAGEGAIFNFRSKNCVPDIHFNIYQNTICVAKWSNKRHHFVLLRTKTGLEFWCARFPVGIENQNETELYLYSDVACLEGEYAEEFVKFMKFDLQRVMYTTICADEYPQCKEGTCNVFSKLECQKTCGLCNPHRPPGICTFPKRMQGTYLLHSKHGNQNVTLEGRTLNIENVGQFDCIVFEDSPLRSTKTYTTMSIFQNGCRPRYTCVRLKRLGPSALRYSLAQNLVWPIKKERIGANICNEDNFRADGDPIRDTFRSYKKTGKPVIKIHPKPRFINCGMNTSYTIRAELPDGSICHGGFYQHCKNETKLRFDFHTCNSFIKPKEDFNCAGIFRTNYWERAVLIQNVDNLNDIRCLIFNSLRPYQALIVVADECDKMASGLVDSNIRIPIMRLHIRSDVYPCKHIQLPLKDDVITNVVTTTEPIKMNVTLKESKNVNSFSVDLELSSRNSSGSRPFENKLNSLLLLFLCYVVFVKNL</sequence>
<protein>
    <recommendedName>
        <fullName evidence="4">ShKT domain-containing protein</fullName>
    </recommendedName>
</protein>